<dbReference type="EMBL" id="CP034456">
    <property type="protein sequence ID" value="QBM85900.1"/>
    <property type="molecule type" value="Genomic_DNA"/>
</dbReference>
<dbReference type="InterPro" id="IPR029069">
    <property type="entry name" value="HotDog_dom_sf"/>
</dbReference>
<protein>
    <submittedName>
        <fullName evidence="2">Thioesterase-like superfamily protein</fullName>
    </submittedName>
</protein>
<dbReference type="Gene3D" id="3.10.129.10">
    <property type="entry name" value="Hotdog Thioesterase"/>
    <property type="match status" value="1"/>
</dbReference>
<gene>
    <name evidence="2" type="primary">MPUL0A05310</name>
    <name evidence="2" type="ORF">METSCH_A05310</name>
</gene>
<keyword evidence="3" id="KW-1185">Reference proteome</keyword>
<dbReference type="InterPro" id="IPR051490">
    <property type="entry name" value="THEM6_lcsJ_thioesterase"/>
</dbReference>
<dbReference type="SUPFAM" id="SSF54637">
    <property type="entry name" value="Thioesterase/thiol ester dehydrase-isomerase"/>
    <property type="match status" value="1"/>
</dbReference>
<evidence type="ECO:0000313" key="3">
    <source>
        <dbReference type="Proteomes" id="UP000292447"/>
    </source>
</evidence>
<reference evidence="3" key="1">
    <citation type="submission" date="2019-03" db="EMBL/GenBank/DDBJ databases">
        <title>Snf2 controls pulcherriminic acid biosynthesis and connects pigmentation and antifungal activity of the yeast Metschnikowia pulcherrima.</title>
        <authorList>
            <person name="Gore-Lloyd D."/>
            <person name="Sumann I."/>
            <person name="Brachmann A.O."/>
            <person name="Schneeberger K."/>
            <person name="Ortiz-Merino R.A."/>
            <person name="Moreno-Beltran M."/>
            <person name="Schlaefli M."/>
            <person name="Kirner P."/>
            <person name="Santos Kron A."/>
            <person name="Wolfe K.H."/>
            <person name="Piel J."/>
            <person name="Ahrens C.H."/>
            <person name="Henk D."/>
            <person name="Freimoser F.M."/>
        </authorList>
    </citation>
    <scope>NUCLEOTIDE SEQUENCE [LARGE SCALE GENOMIC DNA]</scope>
    <source>
        <strain evidence="3">APC 1.2</strain>
    </source>
</reference>
<comment type="similarity">
    <text evidence="1">Belongs to the lcsJ thioesterase family.</text>
</comment>
<accession>A0A4P6XF50</accession>
<sequence>MSRAKTIITRHGPDPTLFSVKNVQLSLFCLFFWNSVNFKFNMFGLALKTALVLFLLSTYKSLPLAYPLRFYLYIFKHLIFKKRQYLLTKKNTYGFGEKKLDVFRAVAYHTYASPLEIDMYLHKSNSTYLVDLDIARTHFVCLIFQTLFLKYWQNETGEFRRKSLQNCPYVPVGTIQCAFKKEIKVFQLYSVVLNVFAWDHKWLYVMLKFELPGGKLSAVAITKYVFKKKGRITMKPRDFIAECGLYNEEAEKVNAENYKLVSTLESSEGLEAWASKMETR</sequence>
<evidence type="ECO:0000313" key="2">
    <source>
        <dbReference type="EMBL" id="QBM85900.1"/>
    </source>
</evidence>
<dbReference type="AlphaFoldDB" id="A0A4P6XF50"/>
<proteinExistence type="inferred from homology"/>
<dbReference type="Pfam" id="PF13279">
    <property type="entry name" value="4HBT_2"/>
    <property type="match status" value="1"/>
</dbReference>
<name>A0A4P6XF50_9ASCO</name>
<dbReference type="Proteomes" id="UP000292447">
    <property type="component" value="Chromosome I"/>
</dbReference>
<dbReference type="PANTHER" id="PTHR12475:SF4">
    <property type="entry name" value="PROTEIN THEM6"/>
    <property type="match status" value="1"/>
</dbReference>
<organism evidence="2 3">
    <name type="scientific">Metschnikowia aff. pulcherrima</name>
    <dbReference type="NCBI Taxonomy" id="2163413"/>
    <lineage>
        <taxon>Eukaryota</taxon>
        <taxon>Fungi</taxon>
        <taxon>Dikarya</taxon>
        <taxon>Ascomycota</taxon>
        <taxon>Saccharomycotina</taxon>
        <taxon>Pichiomycetes</taxon>
        <taxon>Metschnikowiaceae</taxon>
        <taxon>Metschnikowia</taxon>
    </lineage>
</organism>
<evidence type="ECO:0000256" key="1">
    <source>
        <dbReference type="ARBA" id="ARBA00038476"/>
    </source>
</evidence>
<dbReference type="CDD" id="cd00586">
    <property type="entry name" value="4HBT"/>
    <property type="match status" value="1"/>
</dbReference>
<dbReference type="PANTHER" id="PTHR12475">
    <property type="match status" value="1"/>
</dbReference>